<dbReference type="InterPro" id="IPR056884">
    <property type="entry name" value="NPHP3-like_N"/>
</dbReference>
<evidence type="ECO:0000259" key="5">
    <source>
        <dbReference type="Pfam" id="PF24883"/>
    </source>
</evidence>
<feature type="repeat" description="ANK" evidence="3">
    <location>
        <begin position="515"/>
        <end position="547"/>
    </location>
</feature>
<keyword evidence="2 3" id="KW-0040">ANK repeat</keyword>
<evidence type="ECO:0008006" key="8">
    <source>
        <dbReference type="Google" id="ProtNLM"/>
    </source>
</evidence>
<keyword evidence="7" id="KW-1185">Reference proteome</keyword>
<evidence type="ECO:0000313" key="7">
    <source>
        <dbReference type="Proteomes" id="UP000554235"/>
    </source>
</evidence>
<feature type="repeat" description="ANK" evidence="3">
    <location>
        <begin position="748"/>
        <end position="772"/>
    </location>
</feature>
<feature type="repeat" description="ANK" evidence="3">
    <location>
        <begin position="855"/>
        <end position="887"/>
    </location>
</feature>
<dbReference type="Pfam" id="PF24883">
    <property type="entry name" value="NPHP3_N"/>
    <property type="match status" value="1"/>
</dbReference>
<evidence type="ECO:0000256" key="1">
    <source>
        <dbReference type="ARBA" id="ARBA00022737"/>
    </source>
</evidence>
<dbReference type="Pfam" id="PF22939">
    <property type="entry name" value="WHD_GPIID"/>
    <property type="match status" value="1"/>
</dbReference>
<evidence type="ECO:0000256" key="3">
    <source>
        <dbReference type="PROSITE-ProRule" id="PRU00023"/>
    </source>
</evidence>
<feature type="domain" description="GPI inositol-deacylase winged helix" evidence="4">
    <location>
        <begin position="426"/>
        <end position="506"/>
    </location>
</feature>
<feature type="repeat" description="ANK" evidence="3">
    <location>
        <begin position="715"/>
        <end position="747"/>
    </location>
</feature>
<dbReference type="Proteomes" id="UP000554235">
    <property type="component" value="Unassembled WGS sequence"/>
</dbReference>
<feature type="repeat" description="ANK" evidence="3">
    <location>
        <begin position="682"/>
        <end position="714"/>
    </location>
</feature>
<feature type="repeat" description="ANK" evidence="3">
    <location>
        <begin position="921"/>
        <end position="953"/>
    </location>
</feature>
<sequence>MSFGVGFGDIVKAIGLAKQLVSTYRNAPSQVKELADKISLSLDDAEGAYRILQRSEHGLAEEDKERVLSILQGYSSSLNKLCTLYDKNHVLTTDESDSIGSRARRIGRRLVFDSEAVKVHEENIMKYNGLLSTFMGKLNILRRTEPDTGNWLVYSEKFQDWLDGPGTTILCPGMPGAGKSFIASIAINCLQQIYLLDQDTRITFLLCDFNSQQEQCPEELLASLLKQLLEGRPIPQDLKELLKYYKSKPSECRPLMGELLGCLTTAMGLYEKVFVIIDALDEHKTEPRTRLLEEMFNLQANFNLNILATLRPVQELLSLFEGSGVLVHVLEIRAHQDDIQKFINSKITNNLLFLRKKTPEERSKIHLEIMSSISQAADGMFLLAALYFDSIIRCRNLSNIRKAITELPKGPGAYEKLYANTISRIQGRDTRDLAMQVLSWIAWTKRPITVRELQHALVISDGDTALDEYNITDAEDLISSCEGLVTLDIKTNIIRLVHYTTQEYLESIRDTCVPTGVSGLHQAAFYGLDEVVRRFLSDGYEVNQQTSYGQAPLFSATARGFQSTVATLLGHNAQVDLKDVFGRTALCVAAEHGHLDIAKTLISHGAITDFTDEFGRSPISDASEAGHVSIVEYLLQCGSEVQADLPENSGRTPLWRAASKGHWEVVSLLATHGADIDTHVRGNPTPVSWAAQKGMNDAVDKLIVMGANINLADEEGRTPLSYAAAEGLSPIVDSLLAHGADPSLADKDGWTPLLWACDSGKLDAVSLLLQYGPSNIIEHTDRFGQYALSIASRMGRTAIVKRLLEQDCQRTTIDMPDESGWTPLIQAAKNGDPGVLDLLLDRTGVFSDVAHCDSAGKTALHWAAGLGNVAAVLRLLAAGAPVNATDTALRTPLWQATRNGQIDAVKALLNAYAVVDVADALQRTPLRLAIENGHDMIAEILLDHKAELGVSTATEWAFLNVYSLTKSPKVREHVERWGSDAGGDADMLGLGTLFT</sequence>
<feature type="repeat" description="ANK" evidence="3">
    <location>
        <begin position="581"/>
        <end position="613"/>
    </location>
</feature>
<dbReference type="InterPro" id="IPR036770">
    <property type="entry name" value="Ankyrin_rpt-contain_sf"/>
</dbReference>
<evidence type="ECO:0000313" key="6">
    <source>
        <dbReference type="EMBL" id="KAF4459089.1"/>
    </source>
</evidence>
<dbReference type="Gene3D" id="1.25.40.20">
    <property type="entry name" value="Ankyrin repeat-containing domain"/>
    <property type="match status" value="2"/>
</dbReference>
<dbReference type="InterPro" id="IPR027417">
    <property type="entry name" value="P-loop_NTPase"/>
</dbReference>
<dbReference type="SUPFAM" id="SSF48403">
    <property type="entry name" value="Ankyrin repeat"/>
    <property type="match status" value="2"/>
</dbReference>
<dbReference type="OrthoDB" id="448455at2759"/>
<organism evidence="6 7">
    <name type="scientific">Fusarium albosuccineum</name>
    <dbReference type="NCBI Taxonomy" id="1237068"/>
    <lineage>
        <taxon>Eukaryota</taxon>
        <taxon>Fungi</taxon>
        <taxon>Dikarya</taxon>
        <taxon>Ascomycota</taxon>
        <taxon>Pezizomycotina</taxon>
        <taxon>Sordariomycetes</taxon>
        <taxon>Hypocreomycetidae</taxon>
        <taxon>Hypocreales</taxon>
        <taxon>Nectriaceae</taxon>
        <taxon>Fusarium</taxon>
        <taxon>Fusarium decemcellulare species complex</taxon>
    </lineage>
</organism>
<dbReference type="EMBL" id="JAADYS010002261">
    <property type="protein sequence ID" value="KAF4459089.1"/>
    <property type="molecule type" value="Genomic_DNA"/>
</dbReference>
<feature type="repeat" description="ANK" evidence="3">
    <location>
        <begin position="649"/>
        <end position="681"/>
    </location>
</feature>
<comment type="caution">
    <text evidence="6">The sequence shown here is derived from an EMBL/GenBank/DDBJ whole genome shotgun (WGS) entry which is preliminary data.</text>
</comment>
<evidence type="ECO:0000259" key="4">
    <source>
        <dbReference type="Pfam" id="PF22939"/>
    </source>
</evidence>
<evidence type="ECO:0000256" key="2">
    <source>
        <dbReference type="ARBA" id="ARBA00023043"/>
    </source>
</evidence>
<dbReference type="Gene3D" id="3.40.50.300">
    <property type="entry name" value="P-loop containing nucleotide triphosphate hydrolases"/>
    <property type="match status" value="1"/>
</dbReference>
<name>A0A8H4P1H0_9HYPO</name>
<dbReference type="PANTHER" id="PTHR24126:SF14">
    <property type="entry name" value="ANK_REP_REGION DOMAIN-CONTAINING PROTEIN"/>
    <property type="match status" value="1"/>
</dbReference>
<protein>
    <recommendedName>
        <fullName evidence="8">NACHT domain-containing protein</fullName>
    </recommendedName>
</protein>
<gene>
    <name evidence="6" type="ORF">FALBO_14162</name>
</gene>
<reference evidence="6 7" key="1">
    <citation type="submission" date="2020-01" db="EMBL/GenBank/DDBJ databases">
        <title>Identification and distribution of gene clusters putatively required for synthesis of sphingolipid metabolism inhibitors in phylogenetically diverse species of the filamentous fungus Fusarium.</title>
        <authorList>
            <person name="Kim H.-S."/>
            <person name="Busman M."/>
            <person name="Brown D.W."/>
            <person name="Divon H."/>
            <person name="Uhlig S."/>
            <person name="Proctor R.H."/>
        </authorList>
    </citation>
    <scope>NUCLEOTIDE SEQUENCE [LARGE SCALE GENOMIC DNA]</scope>
    <source>
        <strain evidence="6 7">NRRL 20459</strain>
    </source>
</reference>
<feature type="domain" description="Nephrocystin 3-like N-terminal" evidence="5">
    <location>
        <begin position="147"/>
        <end position="309"/>
    </location>
</feature>
<dbReference type="PANTHER" id="PTHR24126">
    <property type="entry name" value="ANKYRIN REPEAT, PH AND SEC7 DOMAIN CONTAINING PROTEIN SECG-RELATED"/>
    <property type="match status" value="1"/>
</dbReference>
<dbReference type="InterPro" id="IPR054471">
    <property type="entry name" value="GPIID_WHD"/>
</dbReference>
<feature type="repeat" description="ANK" evidence="3">
    <location>
        <begin position="614"/>
        <end position="646"/>
    </location>
</feature>
<dbReference type="SMART" id="SM00248">
    <property type="entry name" value="ANK"/>
    <property type="match status" value="13"/>
</dbReference>
<dbReference type="PROSITE" id="PS50088">
    <property type="entry name" value="ANK_REPEAT"/>
    <property type="match status" value="9"/>
</dbReference>
<dbReference type="PRINTS" id="PR01415">
    <property type="entry name" value="ANKYRIN"/>
</dbReference>
<proteinExistence type="predicted"/>
<accession>A0A8H4P1H0</accession>
<keyword evidence="1" id="KW-0677">Repeat</keyword>
<dbReference type="InterPro" id="IPR002110">
    <property type="entry name" value="Ankyrin_rpt"/>
</dbReference>
<dbReference type="PROSITE" id="PS50297">
    <property type="entry name" value="ANK_REP_REGION"/>
    <property type="match status" value="6"/>
</dbReference>
<dbReference type="AlphaFoldDB" id="A0A8H4P1H0"/>
<dbReference type="SUPFAM" id="SSF52540">
    <property type="entry name" value="P-loop containing nucleoside triphosphate hydrolases"/>
    <property type="match status" value="1"/>
</dbReference>
<dbReference type="Pfam" id="PF12796">
    <property type="entry name" value="Ank_2"/>
    <property type="match status" value="5"/>
</dbReference>